<accession>A0ABD3P1H7</accession>
<gene>
    <name evidence="9" type="ORF">ACHAW5_007177</name>
</gene>
<reference evidence="9 10" key="1">
    <citation type="submission" date="2024-10" db="EMBL/GenBank/DDBJ databases">
        <title>Updated reference genomes for cyclostephanoid diatoms.</title>
        <authorList>
            <person name="Roberts W.R."/>
            <person name="Alverson A.J."/>
        </authorList>
    </citation>
    <scope>NUCLEOTIDE SEQUENCE [LARGE SCALE GENOMIC DNA]</scope>
    <source>
        <strain evidence="9 10">AJA276-08</strain>
    </source>
</reference>
<dbReference type="Proteomes" id="UP001530315">
    <property type="component" value="Unassembled WGS sequence"/>
</dbReference>
<feature type="transmembrane region" description="Helical" evidence="6">
    <location>
        <begin position="158"/>
        <end position="179"/>
    </location>
</feature>
<feature type="transmembrane region" description="Helical" evidence="6">
    <location>
        <begin position="493"/>
        <end position="515"/>
    </location>
</feature>
<feature type="transmembrane region" description="Helical" evidence="6">
    <location>
        <begin position="248"/>
        <end position="266"/>
    </location>
</feature>
<keyword evidence="7" id="KW-0732">Signal</keyword>
<evidence type="ECO:0000313" key="9">
    <source>
        <dbReference type="EMBL" id="KAL3781323.1"/>
    </source>
</evidence>
<comment type="caution">
    <text evidence="9">The sequence shown here is derived from an EMBL/GenBank/DDBJ whole genome shotgun (WGS) entry which is preliminary data.</text>
</comment>
<feature type="region of interest" description="Disordered" evidence="5">
    <location>
        <begin position="90"/>
        <end position="122"/>
    </location>
</feature>
<evidence type="ECO:0000256" key="7">
    <source>
        <dbReference type="SAM" id="SignalP"/>
    </source>
</evidence>
<keyword evidence="4 6" id="KW-0472">Membrane</keyword>
<evidence type="ECO:0000256" key="3">
    <source>
        <dbReference type="ARBA" id="ARBA00022989"/>
    </source>
</evidence>
<proteinExistence type="predicted"/>
<dbReference type="InterPro" id="IPR013057">
    <property type="entry name" value="AA_transpt_TM"/>
</dbReference>
<evidence type="ECO:0000313" key="10">
    <source>
        <dbReference type="Proteomes" id="UP001530315"/>
    </source>
</evidence>
<keyword evidence="10" id="KW-1185">Reference proteome</keyword>
<dbReference type="EMBL" id="JALLAZ020001072">
    <property type="protein sequence ID" value="KAL3781323.1"/>
    <property type="molecule type" value="Genomic_DNA"/>
</dbReference>
<feature type="region of interest" description="Disordered" evidence="5">
    <location>
        <begin position="22"/>
        <end position="60"/>
    </location>
</feature>
<evidence type="ECO:0000256" key="2">
    <source>
        <dbReference type="ARBA" id="ARBA00022692"/>
    </source>
</evidence>
<feature type="transmembrane region" description="Helical" evidence="6">
    <location>
        <begin position="387"/>
        <end position="411"/>
    </location>
</feature>
<dbReference type="PANTHER" id="PTHR22950">
    <property type="entry name" value="AMINO ACID TRANSPORTER"/>
    <property type="match status" value="1"/>
</dbReference>
<feature type="transmembrane region" description="Helical" evidence="6">
    <location>
        <begin position="342"/>
        <end position="366"/>
    </location>
</feature>
<name>A0ABD3P1H7_9STRA</name>
<feature type="transmembrane region" description="Helical" evidence="6">
    <location>
        <begin position="312"/>
        <end position="330"/>
    </location>
</feature>
<feature type="compositionally biased region" description="Acidic residues" evidence="5">
    <location>
        <begin position="98"/>
        <end position="107"/>
    </location>
</feature>
<feature type="transmembrane region" description="Helical" evidence="6">
    <location>
        <begin position="205"/>
        <end position="227"/>
    </location>
</feature>
<protein>
    <recommendedName>
        <fullName evidence="8">Amino acid transporter transmembrane domain-containing protein</fullName>
    </recommendedName>
</protein>
<evidence type="ECO:0000259" key="8">
    <source>
        <dbReference type="Pfam" id="PF01490"/>
    </source>
</evidence>
<dbReference type="AlphaFoldDB" id="A0ABD3P1H7"/>
<keyword evidence="3 6" id="KW-1133">Transmembrane helix</keyword>
<feature type="transmembrane region" description="Helical" evidence="6">
    <location>
        <begin position="272"/>
        <end position="292"/>
    </location>
</feature>
<evidence type="ECO:0000256" key="4">
    <source>
        <dbReference type="ARBA" id="ARBA00023136"/>
    </source>
</evidence>
<evidence type="ECO:0000256" key="6">
    <source>
        <dbReference type="SAM" id="Phobius"/>
    </source>
</evidence>
<feature type="transmembrane region" description="Helical" evidence="6">
    <location>
        <begin position="132"/>
        <end position="151"/>
    </location>
</feature>
<sequence length="561" mass="57773">MRRVLLLLLPVASSLVGRSSSFSLLPNRQRPPTATTPGGAVVIPSSHPRRRRHPPLPLLPPPSRLVAVNDYYHSNNSVVTSRRVGRGAAVVAGSSSSDDTDGAEEGGEGSTTSTTTTTGGGTASVPNEIFNLVKSIVGAGVLSIPAGIAAFGDAPAAVYPAVLVIALIGGLSAYGFSLIGRVCSYTGARTYRDAWSRSVGDDSSWIPAVTVTLKTTFAVLSYSMILADTVRDLLAGATGCRGVSRTGALLGITTTALFPLCMVRNLSGLAPFSLVGVAGMFYTAFAMAARYLGGSYSVGLAATTAAGGKKKVAATVAAATTTGAVGRYVADVSANLRPTFGSVGASGALSPNVFILVCLLSTAYMAHFNAPKFYVELKNNTLRRYNAVVASSFGISVLLFASIGSLGFLTFGKACSGLILNNYSGGDALMGLSRLAVAVSIVFSFPLVFAGARDGWLDLLRVPVDDRTDAVLTTTTVAVLSGVTLLASRLRELAFIMSFAGATMGNALIYVYPALMFRGAVRGMGERAGKGLRREVPFAMFTALLGVAMGGIGAKMALGLL</sequence>
<feature type="signal peptide" evidence="7">
    <location>
        <begin position="1"/>
        <end position="21"/>
    </location>
</feature>
<comment type="subcellular location">
    <subcellularLocation>
        <location evidence="1">Membrane</location>
        <topology evidence="1">Multi-pass membrane protein</topology>
    </subcellularLocation>
</comment>
<keyword evidence="2 6" id="KW-0812">Transmembrane</keyword>
<feature type="transmembrane region" description="Helical" evidence="6">
    <location>
        <begin position="536"/>
        <end position="558"/>
    </location>
</feature>
<feature type="chain" id="PRO_5044888601" description="Amino acid transporter transmembrane domain-containing protein" evidence="7">
    <location>
        <begin position="22"/>
        <end position="561"/>
    </location>
</feature>
<dbReference type="GO" id="GO:0016020">
    <property type="term" value="C:membrane"/>
    <property type="evidence" value="ECO:0007669"/>
    <property type="project" value="UniProtKB-SubCell"/>
</dbReference>
<feature type="domain" description="Amino acid transporter transmembrane" evidence="8">
    <location>
        <begin position="122"/>
        <end position="516"/>
    </location>
</feature>
<feature type="transmembrane region" description="Helical" evidence="6">
    <location>
        <begin position="431"/>
        <end position="449"/>
    </location>
</feature>
<evidence type="ECO:0000256" key="5">
    <source>
        <dbReference type="SAM" id="MobiDB-lite"/>
    </source>
</evidence>
<evidence type="ECO:0000256" key="1">
    <source>
        <dbReference type="ARBA" id="ARBA00004141"/>
    </source>
</evidence>
<dbReference type="PANTHER" id="PTHR22950:SF652">
    <property type="entry name" value="TRANSMEMBRANE AMINO ACID TRANSPORTER FAMILY PROTEIN"/>
    <property type="match status" value="1"/>
</dbReference>
<organism evidence="9 10">
    <name type="scientific">Stephanodiscus triporus</name>
    <dbReference type="NCBI Taxonomy" id="2934178"/>
    <lineage>
        <taxon>Eukaryota</taxon>
        <taxon>Sar</taxon>
        <taxon>Stramenopiles</taxon>
        <taxon>Ochrophyta</taxon>
        <taxon>Bacillariophyta</taxon>
        <taxon>Coscinodiscophyceae</taxon>
        <taxon>Thalassiosirophycidae</taxon>
        <taxon>Stephanodiscales</taxon>
        <taxon>Stephanodiscaceae</taxon>
        <taxon>Stephanodiscus</taxon>
    </lineage>
</organism>
<dbReference type="Pfam" id="PF01490">
    <property type="entry name" value="Aa_trans"/>
    <property type="match status" value="1"/>
</dbReference>